<proteinExistence type="predicted"/>
<name>A0AAV8Y6E0_9CUCU</name>
<dbReference type="Proteomes" id="UP001162162">
    <property type="component" value="Unassembled WGS sequence"/>
</dbReference>
<evidence type="ECO:0000313" key="2">
    <source>
        <dbReference type="Proteomes" id="UP001162162"/>
    </source>
</evidence>
<organism evidence="1 2">
    <name type="scientific">Aromia moschata</name>
    <dbReference type="NCBI Taxonomy" id="1265417"/>
    <lineage>
        <taxon>Eukaryota</taxon>
        <taxon>Metazoa</taxon>
        <taxon>Ecdysozoa</taxon>
        <taxon>Arthropoda</taxon>
        <taxon>Hexapoda</taxon>
        <taxon>Insecta</taxon>
        <taxon>Pterygota</taxon>
        <taxon>Neoptera</taxon>
        <taxon>Endopterygota</taxon>
        <taxon>Coleoptera</taxon>
        <taxon>Polyphaga</taxon>
        <taxon>Cucujiformia</taxon>
        <taxon>Chrysomeloidea</taxon>
        <taxon>Cerambycidae</taxon>
        <taxon>Cerambycinae</taxon>
        <taxon>Callichromatini</taxon>
        <taxon>Aromia</taxon>
    </lineage>
</organism>
<gene>
    <name evidence="1" type="ORF">NQ318_019943</name>
</gene>
<accession>A0AAV8Y6E0</accession>
<protein>
    <submittedName>
        <fullName evidence="1">Uncharacterized protein</fullName>
    </submittedName>
</protein>
<dbReference type="AlphaFoldDB" id="A0AAV8Y6E0"/>
<sequence>MESRCAEGNMNYWELSFESGPSITPQDQQLYELLKVLDGSTKETEQKRRIKQIVEVYKVSMEQKTENVEARNLVLEFFTRFNAKKVLKKYVQDLVAKFNLSTQIIKSSADEILGNIKGKKCCNVKAVQQPAQFHSNHAKFCDFSIRSNY</sequence>
<keyword evidence="2" id="KW-1185">Reference proteome</keyword>
<dbReference type="EMBL" id="JAPWTK010000170">
    <property type="protein sequence ID" value="KAJ8947050.1"/>
    <property type="molecule type" value="Genomic_DNA"/>
</dbReference>
<reference evidence="1" key="1">
    <citation type="journal article" date="2023" name="Insect Mol. Biol.">
        <title>Genome sequencing provides insights into the evolution of gene families encoding plant cell wall-degrading enzymes in longhorned beetles.</title>
        <authorList>
            <person name="Shin N.R."/>
            <person name="Okamura Y."/>
            <person name="Kirsch R."/>
            <person name="Pauchet Y."/>
        </authorList>
    </citation>
    <scope>NUCLEOTIDE SEQUENCE</scope>
    <source>
        <strain evidence="1">AMC_N1</strain>
    </source>
</reference>
<comment type="caution">
    <text evidence="1">The sequence shown here is derived from an EMBL/GenBank/DDBJ whole genome shotgun (WGS) entry which is preliminary data.</text>
</comment>
<evidence type="ECO:0000313" key="1">
    <source>
        <dbReference type="EMBL" id="KAJ8947050.1"/>
    </source>
</evidence>